<dbReference type="EMBL" id="JAPFFF010000058">
    <property type="protein sequence ID" value="KAK8837835.1"/>
    <property type="molecule type" value="Genomic_DNA"/>
</dbReference>
<dbReference type="Gene3D" id="2.40.50.150">
    <property type="match status" value="1"/>
</dbReference>
<dbReference type="CDD" id="cd00653">
    <property type="entry name" value="RNA_pol_B_RPB2"/>
    <property type="match status" value="1"/>
</dbReference>
<evidence type="ECO:0000313" key="17">
    <source>
        <dbReference type="EMBL" id="KAK8837835.1"/>
    </source>
</evidence>
<dbReference type="InterPro" id="IPR007647">
    <property type="entry name" value="RNA_pol_Rpb2_5"/>
</dbReference>
<dbReference type="Gene3D" id="3.90.1110.10">
    <property type="entry name" value="RNA polymerase Rpb2, domain 2"/>
    <property type="match status" value="1"/>
</dbReference>
<comment type="caution">
    <text evidence="17">The sequence shown here is derived from an EMBL/GenBank/DDBJ whole genome shotgun (WGS) entry which is preliminary data.</text>
</comment>
<dbReference type="SUPFAM" id="SSF64484">
    <property type="entry name" value="beta and beta-prime subunits of DNA dependent RNA-polymerase"/>
    <property type="match status" value="1"/>
</dbReference>
<dbReference type="PANTHER" id="PTHR20856">
    <property type="entry name" value="DNA-DIRECTED RNA POLYMERASE I SUBUNIT 2"/>
    <property type="match status" value="1"/>
</dbReference>
<dbReference type="InterPro" id="IPR014724">
    <property type="entry name" value="RNA_pol_RPB2_OB-fold"/>
</dbReference>
<dbReference type="PROSITE" id="PS01166">
    <property type="entry name" value="RNA_POL_BETA"/>
    <property type="match status" value="1"/>
</dbReference>
<dbReference type="Pfam" id="PF04565">
    <property type="entry name" value="RNA_pol_Rpb2_3"/>
    <property type="match status" value="1"/>
</dbReference>
<keyword evidence="7 9" id="KW-0804">Transcription</keyword>
<dbReference type="Pfam" id="PF04566">
    <property type="entry name" value="RNA_pol_Rpb2_4"/>
    <property type="match status" value="1"/>
</dbReference>
<name>A0ABR2GV76_9EUKA</name>
<feature type="domain" description="RNA polymerase Rpb2" evidence="12">
    <location>
        <begin position="264"/>
        <end position="398"/>
    </location>
</feature>
<evidence type="ECO:0000259" key="11">
    <source>
        <dbReference type="Pfam" id="PF04560"/>
    </source>
</evidence>
<comment type="function">
    <text evidence="9">DNA-dependent RNA polymerase catalyzes the transcription of DNA into RNA using the four ribonucleoside triphosphates as substrates.</text>
</comment>
<evidence type="ECO:0000259" key="15">
    <source>
        <dbReference type="Pfam" id="PF04566"/>
    </source>
</evidence>
<evidence type="ECO:0000259" key="14">
    <source>
        <dbReference type="Pfam" id="PF04565"/>
    </source>
</evidence>
<feature type="domain" description="RNA polymerase beta subunit protrusion" evidence="13">
    <location>
        <begin position="29"/>
        <end position="427"/>
    </location>
</feature>
<evidence type="ECO:0000256" key="7">
    <source>
        <dbReference type="ARBA" id="ARBA00023163"/>
    </source>
</evidence>
<feature type="domain" description="RNA polymerase Rpb2" evidence="16">
    <location>
        <begin position="668"/>
        <end position="717"/>
    </location>
</feature>
<keyword evidence="4 9" id="KW-0548">Nucleotidyltransferase</keyword>
<evidence type="ECO:0000259" key="10">
    <source>
        <dbReference type="Pfam" id="PF00562"/>
    </source>
</evidence>
<evidence type="ECO:0000256" key="2">
    <source>
        <dbReference type="ARBA" id="ARBA00022478"/>
    </source>
</evidence>
<accession>A0ABR2GV76</accession>
<dbReference type="Pfam" id="PF04563">
    <property type="entry name" value="RNA_pol_Rpb2_1"/>
    <property type="match status" value="1"/>
</dbReference>
<dbReference type="Proteomes" id="UP001470230">
    <property type="component" value="Unassembled WGS sequence"/>
</dbReference>
<dbReference type="InterPro" id="IPR015712">
    <property type="entry name" value="DNA-dir_RNA_pol_su2"/>
</dbReference>
<dbReference type="Pfam" id="PF04567">
    <property type="entry name" value="RNA_pol_Rpb2_5"/>
    <property type="match status" value="1"/>
</dbReference>
<dbReference type="InterPro" id="IPR007641">
    <property type="entry name" value="RNA_pol_Rpb2_7"/>
</dbReference>
<evidence type="ECO:0000256" key="5">
    <source>
        <dbReference type="ARBA" id="ARBA00022723"/>
    </source>
</evidence>
<feature type="domain" description="RNA polymerase Rpb2" evidence="15">
    <location>
        <begin position="586"/>
        <end position="647"/>
    </location>
</feature>
<dbReference type="InterPro" id="IPR007120">
    <property type="entry name" value="DNA-dir_RNAP_su2_dom"/>
</dbReference>
<dbReference type="InterPro" id="IPR007642">
    <property type="entry name" value="RNA_pol_Rpb2_2"/>
</dbReference>
<gene>
    <name evidence="17" type="ORF">M9Y10_036373</name>
</gene>
<dbReference type="Pfam" id="PF04561">
    <property type="entry name" value="RNA_pol_Rpb2_2"/>
    <property type="match status" value="1"/>
</dbReference>
<dbReference type="Pfam" id="PF04560">
    <property type="entry name" value="RNA_pol_Rpb2_7"/>
    <property type="match status" value="1"/>
</dbReference>
<keyword evidence="6" id="KW-0862">Zinc</keyword>
<evidence type="ECO:0000259" key="16">
    <source>
        <dbReference type="Pfam" id="PF04567"/>
    </source>
</evidence>
<evidence type="ECO:0000256" key="3">
    <source>
        <dbReference type="ARBA" id="ARBA00022679"/>
    </source>
</evidence>
<evidence type="ECO:0000259" key="12">
    <source>
        <dbReference type="Pfam" id="PF04561"/>
    </source>
</evidence>
<dbReference type="Gene3D" id="3.90.1800.10">
    <property type="entry name" value="RNA polymerase alpha subunit dimerisation domain"/>
    <property type="match status" value="1"/>
</dbReference>
<feature type="domain" description="DNA-directed RNA polymerase subunit 2 hybrid-binding" evidence="10">
    <location>
        <begin position="725"/>
        <end position="1085"/>
    </location>
</feature>
<dbReference type="InterPro" id="IPR037034">
    <property type="entry name" value="RNA_pol_Rpb2_2_sf"/>
</dbReference>
<evidence type="ECO:0000256" key="6">
    <source>
        <dbReference type="ARBA" id="ARBA00022833"/>
    </source>
</evidence>
<dbReference type="InterPro" id="IPR007646">
    <property type="entry name" value="RNA_pol_Rpb2_4"/>
</dbReference>
<reference evidence="17 18" key="1">
    <citation type="submission" date="2024-04" db="EMBL/GenBank/DDBJ databases">
        <title>Tritrichomonas musculus Genome.</title>
        <authorList>
            <person name="Alves-Ferreira E."/>
            <person name="Grigg M."/>
            <person name="Lorenzi H."/>
            <person name="Galac M."/>
        </authorList>
    </citation>
    <scope>NUCLEOTIDE SEQUENCE [LARGE SCALE GENOMIC DNA]</scope>
    <source>
        <strain evidence="17 18">EAF2021</strain>
    </source>
</reference>
<dbReference type="NCBIfam" id="NF007175">
    <property type="entry name" value="PRK09606.1"/>
    <property type="match status" value="1"/>
</dbReference>
<comment type="catalytic activity">
    <reaction evidence="9">
        <text>RNA(n) + a ribonucleoside 5'-triphosphate = RNA(n+1) + diphosphate</text>
        <dbReference type="Rhea" id="RHEA:21248"/>
        <dbReference type="Rhea" id="RHEA-COMP:14527"/>
        <dbReference type="Rhea" id="RHEA-COMP:17342"/>
        <dbReference type="ChEBI" id="CHEBI:33019"/>
        <dbReference type="ChEBI" id="CHEBI:61557"/>
        <dbReference type="ChEBI" id="CHEBI:140395"/>
        <dbReference type="EC" id="2.7.7.6"/>
    </reaction>
</comment>
<keyword evidence="18" id="KW-1185">Reference proteome</keyword>
<dbReference type="Gene3D" id="3.90.1100.10">
    <property type="match status" value="2"/>
</dbReference>
<proteinExistence type="inferred from homology"/>
<sequence>MEFQDEPNDGSLTQENIWEIVRYFFEDKGLVKQQLHSYETFINQSIDSIIQDIGEIEIRHRDLRSTNNNIAKSNDDEMDDDDTHASRIVIQFGETSVYKPVCIESDHESKEIKNMYPQTARLRQLSYSMPAYTDVTMHVMEIDNENDEIKEYTTVDKNIAIAKIPVMVRSKFCKLDNSESTVDECEFDPGGYFIINGSEKVIIGQEHMVVNKPIVFSRKSLPKYDYISQIRSQPLECGRIAQKFDLYLLSPTKKNPLRPIQGKLPKMEKTIPLMIIFRALNVVSDEEIMSHICYDPEDSEFLDMLRPSIEESSSIHDQRLALDFIGKRSTTAGKEREERSKKAHEILNQFLLPHLGEKESDITRKTFFIGYMTHLLVMTALRRREEDDRDHYCNKRLDLAGPLIASLFAQLFTKLRTEIKNAIIKKSKPNFSNITTPGQNSFLRAVIGEPNMPSIITKGLEYSIATGNWNSNHQAGGSKVGVSQALNRLTYMATLSNLRRTNTPIGRDAKLTKPRHLHNTHWGYICPVETPEGQACGLVKNIALMSMITTDRGVEEIKRIASILDDVGVRTIEEATPAHIKGATKIFINGAWYGIHNNAHEATKRLLDLRRALQVKSDVSIVHNIADQEIFIWADGGRVTRPLLIVEDKHVRLKPSDFKNYDTPIQVWKDFLRRGFIEYLDVDEEENQMIAMDQEQLAESLLEGADCTTYTHCEIHPALILGVCGSIIPFPDHNQSPRNTYQCAMGKQALGLYTTNFQLRMDSSSHVLWYPQKPLVTTRSMQYLHFKDLPAGINACVAIACYTGYNQEDSLILNQSAIDRGLFRSFFYRTYKETCKPGQEFTIPRAETCKKLRMESYDILDEDGTAIIGKNVTGNDVIIGKITPDVSGKNDRMYKDDSMDVRLGERGKVDQVMRTRKLSGEDHVKVRIRAIRTPQVGDKFCSRHGQKGVCGMTYRQEDMPFTREGIVPDIIMNPHAIPSRMTLGHLFECILGKVSALEGNEGDATPFRKGVSLEVISDELQKLGYERYGNEIFTNGRTGKRLRAKLFFGPTYYQRLKHMVADKVHGRARGPKNQLLRQPLEGRSRNGGLRFGEMERDCLIAHGVSALLRDRLFENSDKYYVCVCKNCGLIAVQNSQNEMKCNGCKEKGKFGILEVPYAFKLVLQELVSMCIAPRLSLSEF</sequence>
<evidence type="ECO:0000256" key="4">
    <source>
        <dbReference type="ARBA" id="ARBA00022695"/>
    </source>
</evidence>
<organism evidence="17 18">
    <name type="scientific">Tritrichomonas musculus</name>
    <dbReference type="NCBI Taxonomy" id="1915356"/>
    <lineage>
        <taxon>Eukaryota</taxon>
        <taxon>Metamonada</taxon>
        <taxon>Parabasalia</taxon>
        <taxon>Tritrichomonadida</taxon>
        <taxon>Tritrichomonadidae</taxon>
        <taxon>Tritrichomonas</taxon>
    </lineage>
</organism>
<dbReference type="Pfam" id="PF00562">
    <property type="entry name" value="RNA_pol_Rpb2_6"/>
    <property type="match status" value="1"/>
</dbReference>
<dbReference type="InterPro" id="IPR037033">
    <property type="entry name" value="DNA-dir_RNAP_su2_hyb_sf"/>
</dbReference>
<evidence type="ECO:0000256" key="1">
    <source>
        <dbReference type="ARBA" id="ARBA00006835"/>
    </source>
</evidence>
<dbReference type="EC" id="2.7.7.6" evidence="9"/>
<keyword evidence="2 9" id="KW-0240">DNA-directed RNA polymerase</keyword>
<protein>
    <recommendedName>
        <fullName evidence="9">DNA-directed RNA polymerase subunit beta</fullName>
        <ecNumber evidence="9">2.7.7.6</ecNumber>
    </recommendedName>
</protein>
<evidence type="ECO:0000259" key="13">
    <source>
        <dbReference type="Pfam" id="PF04563"/>
    </source>
</evidence>
<feature type="domain" description="RNA polymerase Rpb2" evidence="11">
    <location>
        <begin position="1087"/>
        <end position="1176"/>
    </location>
</feature>
<dbReference type="InterPro" id="IPR007644">
    <property type="entry name" value="RNA_pol_bsu_protrusion"/>
</dbReference>
<evidence type="ECO:0000256" key="9">
    <source>
        <dbReference type="RuleBase" id="RU363031"/>
    </source>
</evidence>
<comment type="similarity">
    <text evidence="1 8">Belongs to the RNA polymerase beta chain family.</text>
</comment>
<evidence type="ECO:0000313" key="18">
    <source>
        <dbReference type="Proteomes" id="UP001470230"/>
    </source>
</evidence>
<keyword evidence="3 9" id="KW-0808">Transferase</keyword>
<dbReference type="Gene3D" id="2.40.270.10">
    <property type="entry name" value="DNA-directed RNA polymerase, subunit 2, domain 6"/>
    <property type="match status" value="1"/>
</dbReference>
<evidence type="ECO:0000256" key="8">
    <source>
        <dbReference type="RuleBase" id="RU000434"/>
    </source>
</evidence>
<dbReference type="Gene3D" id="3.90.1070.20">
    <property type="match status" value="1"/>
</dbReference>
<dbReference type="InterPro" id="IPR007121">
    <property type="entry name" value="RNA_pol_bsu_CS"/>
</dbReference>
<feature type="domain" description="RNA polymerase Rpb2" evidence="14">
    <location>
        <begin position="484"/>
        <end position="548"/>
    </location>
</feature>
<dbReference type="InterPro" id="IPR007645">
    <property type="entry name" value="RNA_pol_Rpb2_3"/>
</dbReference>
<keyword evidence="5" id="KW-0479">Metal-binding</keyword>